<dbReference type="Gene3D" id="3.40.50.1240">
    <property type="entry name" value="Phosphoglycerate mutase-like"/>
    <property type="match status" value="1"/>
</dbReference>
<dbReference type="Proteomes" id="UP000325292">
    <property type="component" value="Chromosome"/>
</dbReference>
<evidence type="ECO:0000313" key="2">
    <source>
        <dbReference type="EMBL" id="AUW93399.1"/>
    </source>
</evidence>
<evidence type="ECO:0000259" key="1">
    <source>
        <dbReference type="PROSITE" id="PS50042"/>
    </source>
</evidence>
<dbReference type="SUPFAM" id="SSF53254">
    <property type="entry name" value="Phosphoglycerate mutase-like"/>
    <property type="match status" value="1"/>
</dbReference>
<sequence>MGHKIYVIRHGPVQMNRQGEWSLSATGVALTIELARNESWEHMGFLYYSPERAARQTARIIARVIGVPLRSNEELRDINGWGLATSQIIGRPEGEDRKAAIDRISTCLKELMRANPGRSIGVVAHGRILALFYSHMLGRSVSLLEWLSVPVPAVCVIDGDSWKIERAFQYKELSDNNQDW</sequence>
<feature type="domain" description="Cyclic nucleotide-binding" evidence="1">
    <location>
        <begin position="1"/>
        <end position="59"/>
    </location>
</feature>
<reference evidence="2 3" key="1">
    <citation type="journal article" date="2019" name="Sci. Rep.">
        <title>Sulfobacillus thermotolerans: new insights into resistance and metabolic capacities of acidophilic chemolithotrophs.</title>
        <authorList>
            <person name="Panyushkina A.E."/>
            <person name="Babenko V.V."/>
            <person name="Nikitina A.S."/>
            <person name="Selezneva O.V."/>
            <person name="Tsaplina I.A."/>
            <person name="Letarova M.A."/>
            <person name="Kostryukova E.S."/>
            <person name="Letarov A.V."/>
        </authorList>
    </citation>
    <scope>NUCLEOTIDE SEQUENCE [LARGE SCALE GENOMIC DNA]</scope>
    <source>
        <strain evidence="2 3">Kr1</strain>
    </source>
</reference>
<dbReference type="CDD" id="cd07067">
    <property type="entry name" value="HP_PGM_like"/>
    <property type="match status" value="1"/>
</dbReference>
<dbReference type="EMBL" id="CP019454">
    <property type="protein sequence ID" value="AUW93399.1"/>
    <property type="molecule type" value="Genomic_DNA"/>
</dbReference>
<accession>A0ABN5H0I6</accession>
<gene>
    <name evidence="2" type="ORF">BXT84_05050</name>
</gene>
<protein>
    <recommendedName>
        <fullName evidence="1">Cyclic nucleotide-binding domain-containing protein</fullName>
    </recommendedName>
</protein>
<dbReference type="InterPro" id="IPR029033">
    <property type="entry name" value="His_PPase_superfam"/>
</dbReference>
<keyword evidence="3" id="KW-1185">Reference proteome</keyword>
<dbReference type="PROSITE" id="PS50042">
    <property type="entry name" value="CNMP_BINDING_3"/>
    <property type="match status" value="1"/>
</dbReference>
<dbReference type="InterPro" id="IPR000595">
    <property type="entry name" value="cNMP-bd_dom"/>
</dbReference>
<dbReference type="SMART" id="SM00855">
    <property type="entry name" value="PGAM"/>
    <property type="match status" value="1"/>
</dbReference>
<dbReference type="InterPro" id="IPR013078">
    <property type="entry name" value="His_Pase_superF_clade-1"/>
</dbReference>
<proteinExistence type="predicted"/>
<dbReference type="Pfam" id="PF00300">
    <property type="entry name" value="His_Phos_1"/>
    <property type="match status" value="1"/>
</dbReference>
<evidence type="ECO:0000313" key="3">
    <source>
        <dbReference type="Proteomes" id="UP000325292"/>
    </source>
</evidence>
<name>A0ABN5H0I6_9FIRM</name>
<organism evidence="2 3">
    <name type="scientific">Sulfobacillus thermotolerans</name>
    <dbReference type="NCBI Taxonomy" id="338644"/>
    <lineage>
        <taxon>Bacteria</taxon>
        <taxon>Bacillati</taxon>
        <taxon>Bacillota</taxon>
        <taxon>Clostridia</taxon>
        <taxon>Eubacteriales</taxon>
        <taxon>Clostridiales Family XVII. Incertae Sedis</taxon>
        <taxon>Sulfobacillus</taxon>
    </lineage>
</organism>